<keyword evidence="2" id="KW-1185">Reference proteome</keyword>
<dbReference type="Proteomes" id="UP001239111">
    <property type="component" value="Chromosome 4"/>
</dbReference>
<gene>
    <name evidence="1" type="ORF">QAD02_007514</name>
</gene>
<sequence>MKCNQDSSVTQDDDECDDDSTLDDDTDDCSGELVQQVSVPQISPGRLVQPISLPQTSPGQLVQQVSALETSPGQPLALSTSQLSISLSTSANQPHTNLQSNKRRSSEVTGLSTSDINFYSLKLLARFNISFKDAGSVHMKNFVNALNCSYHIPSEEQLNTEVLPLVCSNNFKSRMGNNLSETLIVCTYKIKATNEFEENYLVSVVLDKNGKQNYVRGEKMLILDLKHFEDFCMQSVDLFLEEYRVYITFIVHNTDFDCARIDLTNIKRSIFSLKSFEKLFTKLRSDEVVFVVTGSSFAIPQNFYDSIDNLNDAILAKNNSLSWAVKYVIWEFANSDACNNQSAKHIIRDFLKPIHFVARFFHPSCRDGNIDATTCKQMLKAVECLTSRLGNVDSVSYHMEKIGTFRGLFDPIKNYSVDKFWRLASADHEELSSIAQNILKLPAFAEIVNLSKIVDMLGRSIDQISEMRSLSIAAVLEDNV</sequence>
<accession>A0ACC2N3V5</accession>
<reference evidence="1" key="1">
    <citation type="submission" date="2023-04" db="EMBL/GenBank/DDBJ databases">
        <title>A chromosome-level genome assembly of the parasitoid wasp Eretmocerus hayati.</title>
        <authorList>
            <person name="Zhong Y."/>
            <person name="Liu S."/>
            <person name="Liu Y."/>
        </authorList>
    </citation>
    <scope>NUCLEOTIDE SEQUENCE</scope>
    <source>
        <strain evidence="1">ZJU_SS_LIU_2023</strain>
    </source>
</reference>
<comment type="caution">
    <text evidence="1">The sequence shown here is derived from an EMBL/GenBank/DDBJ whole genome shotgun (WGS) entry which is preliminary data.</text>
</comment>
<protein>
    <submittedName>
        <fullName evidence="1">Uncharacterized protein</fullName>
    </submittedName>
</protein>
<evidence type="ECO:0000313" key="2">
    <source>
        <dbReference type="Proteomes" id="UP001239111"/>
    </source>
</evidence>
<proteinExistence type="predicted"/>
<name>A0ACC2N3V5_9HYME</name>
<evidence type="ECO:0000313" key="1">
    <source>
        <dbReference type="EMBL" id="KAJ8665852.1"/>
    </source>
</evidence>
<organism evidence="1 2">
    <name type="scientific">Eretmocerus hayati</name>
    <dbReference type="NCBI Taxonomy" id="131215"/>
    <lineage>
        <taxon>Eukaryota</taxon>
        <taxon>Metazoa</taxon>
        <taxon>Ecdysozoa</taxon>
        <taxon>Arthropoda</taxon>
        <taxon>Hexapoda</taxon>
        <taxon>Insecta</taxon>
        <taxon>Pterygota</taxon>
        <taxon>Neoptera</taxon>
        <taxon>Endopterygota</taxon>
        <taxon>Hymenoptera</taxon>
        <taxon>Apocrita</taxon>
        <taxon>Proctotrupomorpha</taxon>
        <taxon>Chalcidoidea</taxon>
        <taxon>Aphelinidae</taxon>
        <taxon>Aphelininae</taxon>
        <taxon>Eretmocerus</taxon>
    </lineage>
</organism>
<dbReference type="EMBL" id="CM056744">
    <property type="protein sequence ID" value="KAJ8665852.1"/>
    <property type="molecule type" value="Genomic_DNA"/>
</dbReference>